<dbReference type="SMART" id="SM00382">
    <property type="entry name" value="AAA"/>
    <property type="match status" value="1"/>
</dbReference>
<evidence type="ECO:0000256" key="3">
    <source>
        <dbReference type="ARBA" id="ARBA00022475"/>
    </source>
</evidence>
<reference evidence="10" key="2">
    <citation type="submission" date="2023-07" db="EMBL/GenBank/DDBJ databases">
        <authorList>
            <person name="Shen H."/>
        </authorList>
    </citation>
    <scope>NUCLEOTIDE SEQUENCE</scope>
    <source>
        <strain evidence="10">TNR-22</strain>
    </source>
</reference>
<keyword evidence="4" id="KW-0997">Cell inner membrane</keyword>
<keyword evidence="7" id="KW-1278">Translocase</keyword>
<keyword evidence="3" id="KW-1003">Cell membrane</keyword>
<dbReference type="CDD" id="cd03293">
    <property type="entry name" value="ABC_NrtD_SsuB_transporters"/>
    <property type="match status" value="1"/>
</dbReference>
<dbReference type="InterPro" id="IPR003439">
    <property type="entry name" value="ABC_transporter-like_ATP-bd"/>
</dbReference>
<evidence type="ECO:0000256" key="7">
    <source>
        <dbReference type="ARBA" id="ARBA00022967"/>
    </source>
</evidence>
<name>A0ABT8YIQ7_9HYPH</name>
<feature type="domain" description="ABC transporter" evidence="9">
    <location>
        <begin position="2"/>
        <end position="231"/>
    </location>
</feature>
<dbReference type="InterPro" id="IPR027417">
    <property type="entry name" value="P-loop_NTPase"/>
</dbReference>
<dbReference type="InterPro" id="IPR003593">
    <property type="entry name" value="AAA+_ATPase"/>
</dbReference>
<dbReference type="PROSITE" id="PS00211">
    <property type="entry name" value="ABC_TRANSPORTER_1"/>
    <property type="match status" value="1"/>
</dbReference>
<evidence type="ECO:0000313" key="11">
    <source>
        <dbReference type="Proteomes" id="UP001174932"/>
    </source>
</evidence>
<evidence type="ECO:0000313" key="10">
    <source>
        <dbReference type="EMBL" id="MDO6963571.1"/>
    </source>
</evidence>
<dbReference type="InterPro" id="IPR017871">
    <property type="entry name" value="ABC_transporter-like_CS"/>
</dbReference>
<protein>
    <submittedName>
        <fullName evidence="10">ATP-binding cassette domain-containing protein</fullName>
    </submittedName>
</protein>
<dbReference type="Gene3D" id="3.40.50.300">
    <property type="entry name" value="P-loop containing nucleotide triphosphate hydrolases"/>
    <property type="match status" value="1"/>
</dbReference>
<evidence type="ECO:0000256" key="6">
    <source>
        <dbReference type="ARBA" id="ARBA00022840"/>
    </source>
</evidence>
<keyword evidence="6 10" id="KW-0067">ATP-binding</keyword>
<accession>A0ABT8YIQ7</accession>
<dbReference type="PANTHER" id="PTHR42788:SF18">
    <property type="entry name" value="TAURINE IMPORT ATP-BINDING PROTEIN TAUB"/>
    <property type="match status" value="1"/>
</dbReference>
<dbReference type="GO" id="GO:0005524">
    <property type="term" value="F:ATP binding"/>
    <property type="evidence" value="ECO:0007669"/>
    <property type="project" value="UniProtKB-KW"/>
</dbReference>
<reference evidence="10" key="1">
    <citation type="journal article" date="2015" name="Int. J. Syst. Evol. Microbiol.">
        <title>Rhizobium alvei sp. nov., isolated from a freshwater river.</title>
        <authorList>
            <person name="Sheu S.Y."/>
            <person name="Huang H.W."/>
            <person name="Young C.C."/>
            <person name="Chen W.M."/>
        </authorList>
    </citation>
    <scope>NUCLEOTIDE SEQUENCE</scope>
    <source>
        <strain evidence="10">TNR-22</strain>
    </source>
</reference>
<evidence type="ECO:0000256" key="8">
    <source>
        <dbReference type="ARBA" id="ARBA00023136"/>
    </source>
</evidence>
<gene>
    <name evidence="10" type="ORF">Q4481_06360</name>
</gene>
<dbReference type="SUPFAM" id="SSF52540">
    <property type="entry name" value="P-loop containing nucleoside triphosphate hydrolases"/>
    <property type="match status" value="1"/>
</dbReference>
<keyword evidence="5" id="KW-0547">Nucleotide-binding</keyword>
<comment type="similarity">
    <text evidence="1">Belongs to the ABC transporter superfamily.</text>
</comment>
<dbReference type="InterPro" id="IPR050166">
    <property type="entry name" value="ABC_transporter_ATP-bind"/>
</dbReference>
<evidence type="ECO:0000256" key="5">
    <source>
        <dbReference type="ARBA" id="ARBA00022741"/>
    </source>
</evidence>
<evidence type="ECO:0000256" key="4">
    <source>
        <dbReference type="ARBA" id="ARBA00022519"/>
    </source>
</evidence>
<dbReference type="EMBL" id="JAUOZU010000005">
    <property type="protein sequence ID" value="MDO6963571.1"/>
    <property type="molecule type" value="Genomic_DNA"/>
</dbReference>
<evidence type="ECO:0000256" key="1">
    <source>
        <dbReference type="ARBA" id="ARBA00005417"/>
    </source>
</evidence>
<organism evidence="10 11">
    <name type="scientific">Rhizobium alvei</name>
    <dbReference type="NCBI Taxonomy" id="1132659"/>
    <lineage>
        <taxon>Bacteria</taxon>
        <taxon>Pseudomonadati</taxon>
        <taxon>Pseudomonadota</taxon>
        <taxon>Alphaproteobacteria</taxon>
        <taxon>Hyphomicrobiales</taxon>
        <taxon>Rhizobiaceae</taxon>
        <taxon>Rhizobium/Agrobacterium group</taxon>
        <taxon>Rhizobium</taxon>
    </lineage>
</organism>
<dbReference type="Pfam" id="PF00005">
    <property type="entry name" value="ABC_tran"/>
    <property type="match status" value="1"/>
</dbReference>
<evidence type="ECO:0000256" key="2">
    <source>
        <dbReference type="ARBA" id="ARBA00022448"/>
    </source>
</evidence>
<keyword evidence="11" id="KW-1185">Reference proteome</keyword>
<keyword evidence="2" id="KW-0813">Transport</keyword>
<comment type="caution">
    <text evidence="10">The sequence shown here is derived from an EMBL/GenBank/DDBJ whole genome shotgun (WGS) entry which is preliminary data.</text>
</comment>
<evidence type="ECO:0000259" key="9">
    <source>
        <dbReference type="PROSITE" id="PS50893"/>
    </source>
</evidence>
<sequence length="258" mass="27230">MLTLSNIGLDYATGGLPVLSGINLSLAKGEFVAIIGRSGSGKTSLLNIAAGFVQPTSGIASIDGRPITGPGRDRAVVFQDDALYPWLDARENVAFPLKLRGISHKVRAAAADTLLDLVGLPDAGHRKIWELSGGMRQRIGIARALASEPQFLLLDEPLGALDALTRTNMQSFLLDMWSRTGTGAMLITHSIDEALSLATRVVVLAPSPGRIIADIPVDFGRRHLAGTPLAALQSENAFKAAHARLTALIQQPAAEFAA</sequence>
<keyword evidence="8" id="KW-0472">Membrane</keyword>
<dbReference type="PANTHER" id="PTHR42788">
    <property type="entry name" value="TAURINE IMPORT ATP-BINDING PROTEIN-RELATED"/>
    <property type="match status" value="1"/>
</dbReference>
<proteinExistence type="inferred from homology"/>
<dbReference type="Proteomes" id="UP001174932">
    <property type="component" value="Unassembled WGS sequence"/>
</dbReference>
<dbReference type="PROSITE" id="PS50893">
    <property type="entry name" value="ABC_TRANSPORTER_2"/>
    <property type="match status" value="1"/>
</dbReference>